<keyword evidence="10" id="KW-1185">Reference proteome</keyword>
<name>A0ABS2XRI3_POLSP</name>
<evidence type="ECO:0000256" key="2">
    <source>
        <dbReference type="ARBA" id="ARBA00022448"/>
    </source>
</evidence>
<keyword evidence="4 7" id="KW-0561">Oxygen transport</keyword>
<feature type="non-terminal residue" evidence="9">
    <location>
        <position position="96"/>
    </location>
</feature>
<evidence type="ECO:0000313" key="9">
    <source>
        <dbReference type="EMBL" id="MBN3276842.1"/>
    </source>
</evidence>
<sequence length="96" mass="10208">MNTCPGSAAIRAHGGKVMKAIGSAAGDVDNMASTLSSLSELHAYNLMVDPTNFKLLSHCILVVLANHLPSEFTPEAHLAFDKFLASVAAILSHKYR</sequence>
<dbReference type="PANTHER" id="PTHR11442">
    <property type="entry name" value="HEMOGLOBIN FAMILY MEMBER"/>
    <property type="match status" value="1"/>
</dbReference>
<dbReference type="Proteomes" id="UP001166093">
    <property type="component" value="Unassembled WGS sequence"/>
</dbReference>
<dbReference type="PANTHER" id="PTHR11442:SF48">
    <property type="entry name" value="HEMOGLOBIN SUBUNIT ALPHA"/>
    <property type="match status" value="1"/>
</dbReference>
<keyword evidence="5" id="KW-0479">Metal-binding</keyword>
<evidence type="ECO:0000256" key="1">
    <source>
        <dbReference type="ARBA" id="ARBA00008705"/>
    </source>
</evidence>
<keyword evidence="3 7" id="KW-0349">Heme</keyword>
<evidence type="ECO:0000313" key="10">
    <source>
        <dbReference type="Proteomes" id="UP001166093"/>
    </source>
</evidence>
<dbReference type="InterPro" id="IPR002338">
    <property type="entry name" value="Hemoglobin_a-typ"/>
</dbReference>
<evidence type="ECO:0000256" key="5">
    <source>
        <dbReference type="ARBA" id="ARBA00022723"/>
    </source>
</evidence>
<protein>
    <submittedName>
        <fullName evidence="9">HBA3 protein</fullName>
    </submittedName>
</protein>
<dbReference type="PROSITE" id="PS01033">
    <property type="entry name" value="GLOBIN"/>
    <property type="match status" value="1"/>
</dbReference>
<evidence type="ECO:0000256" key="6">
    <source>
        <dbReference type="ARBA" id="ARBA00023004"/>
    </source>
</evidence>
<keyword evidence="2 7" id="KW-0813">Transport</keyword>
<feature type="domain" description="Globin" evidence="8">
    <location>
        <begin position="1"/>
        <end position="96"/>
    </location>
</feature>
<dbReference type="EMBL" id="JAAWVQ010063079">
    <property type="protein sequence ID" value="MBN3276842.1"/>
    <property type="molecule type" value="Genomic_DNA"/>
</dbReference>
<dbReference type="InterPro" id="IPR050056">
    <property type="entry name" value="Hemoglobin_oxygen_transport"/>
</dbReference>
<proteinExistence type="inferred from homology"/>
<dbReference type="InterPro" id="IPR012292">
    <property type="entry name" value="Globin/Proto"/>
</dbReference>
<dbReference type="Pfam" id="PF00042">
    <property type="entry name" value="Globin"/>
    <property type="match status" value="1"/>
</dbReference>
<accession>A0ABS2XRI3</accession>
<comment type="similarity">
    <text evidence="1 7">Belongs to the globin family.</text>
</comment>
<gene>
    <name evidence="9" type="primary">Hba3_1</name>
    <name evidence="9" type="ORF">GTO93_0006265</name>
</gene>
<keyword evidence="6" id="KW-0408">Iron</keyword>
<dbReference type="PRINTS" id="PR00612">
    <property type="entry name" value="ALPHAHAEM"/>
</dbReference>
<dbReference type="InterPro" id="IPR009050">
    <property type="entry name" value="Globin-like_sf"/>
</dbReference>
<dbReference type="InterPro" id="IPR000971">
    <property type="entry name" value="Globin"/>
</dbReference>
<evidence type="ECO:0000256" key="4">
    <source>
        <dbReference type="ARBA" id="ARBA00022621"/>
    </source>
</evidence>
<organism evidence="9 10">
    <name type="scientific">Polyodon spathula</name>
    <name type="common">North American paddlefish</name>
    <name type="synonym">Squalus spathula</name>
    <dbReference type="NCBI Taxonomy" id="7913"/>
    <lineage>
        <taxon>Eukaryota</taxon>
        <taxon>Metazoa</taxon>
        <taxon>Chordata</taxon>
        <taxon>Craniata</taxon>
        <taxon>Vertebrata</taxon>
        <taxon>Euteleostomi</taxon>
        <taxon>Actinopterygii</taxon>
        <taxon>Chondrostei</taxon>
        <taxon>Acipenseriformes</taxon>
        <taxon>Polyodontidae</taxon>
        <taxon>Polyodon</taxon>
    </lineage>
</organism>
<reference evidence="9" key="1">
    <citation type="journal article" date="2021" name="Cell">
        <title>Tracing the genetic footprints of vertebrate landing in non-teleost ray-finned fishes.</title>
        <authorList>
            <person name="Bi X."/>
            <person name="Wang K."/>
            <person name="Yang L."/>
            <person name="Pan H."/>
            <person name="Jiang H."/>
            <person name="Wei Q."/>
            <person name="Fang M."/>
            <person name="Yu H."/>
            <person name="Zhu C."/>
            <person name="Cai Y."/>
            <person name="He Y."/>
            <person name="Gan X."/>
            <person name="Zeng H."/>
            <person name="Yu D."/>
            <person name="Zhu Y."/>
            <person name="Jiang H."/>
            <person name="Qiu Q."/>
            <person name="Yang H."/>
            <person name="Zhang Y.E."/>
            <person name="Wang W."/>
            <person name="Zhu M."/>
            <person name="He S."/>
            <person name="Zhang G."/>
        </authorList>
    </citation>
    <scope>NUCLEOTIDE SEQUENCE</scope>
    <source>
        <strain evidence="9">Pddl_001</strain>
    </source>
</reference>
<feature type="non-terminal residue" evidence="9">
    <location>
        <position position="1"/>
    </location>
</feature>
<comment type="caution">
    <text evidence="9">The sequence shown here is derived from an EMBL/GenBank/DDBJ whole genome shotgun (WGS) entry which is preliminary data.</text>
</comment>
<evidence type="ECO:0000259" key="8">
    <source>
        <dbReference type="PROSITE" id="PS01033"/>
    </source>
</evidence>
<evidence type="ECO:0000256" key="3">
    <source>
        <dbReference type="ARBA" id="ARBA00022617"/>
    </source>
</evidence>
<evidence type="ECO:0000256" key="7">
    <source>
        <dbReference type="RuleBase" id="RU000356"/>
    </source>
</evidence>
<dbReference type="Gene3D" id="1.10.490.10">
    <property type="entry name" value="Globins"/>
    <property type="match status" value="1"/>
</dbReference>
<dbReference type="SUPFAM" id="SSF46458">
    <property type="entry name" value="Globin-like"/>
    <property type="match status" value="1"/>
</dbReference>